<protein>
    <submittedName>
        <fullName evidence="2">Uncharacterized protein</fullName>
    </submittedName>
</protein>
<comment type="caution">
    <text evidence="2">The sequence shown here is derived from an EMBL/GenBank/DDBJ whole genome shotgun (WGS) entry which is preliminary data.</text>
</comment>
<organism evidence="2">
    <name type="scientific">Bradyrhizobium septentrionale</name>
    <dbReference type="NCBI Taxonomy" id="1404411"/>
    <lineage>
        <taxon>Bacteria</taxon>
        <taxon>Pseudomonadati</taxon>
        <taxon>Pseudomonadota</taxon>
        <taxon>Alphaproteobacteria</taxon>
        <taxon>Hyphomicrobiales</taxon>
        <taxon>Nitrobacteraceae</taxon>
        <taxon>Bradyrhizobium</taxon>
    </lineage>
</organism>
<dbReference type="EMBL" id="JAAOLE020000001">
    <property type="protein sequence ID" value="NVI47100.1"/>
    <property type="molecule type" value="Genomic_DNA"/>
</dbReference>
<name>A0A974A3E6_9BRAD</name>
<dbReference type="RefSeq" id="WP_166207028.1">
    <property type="nucleotide sequence ID" value="NZ_CP088285.1"/>
</dbReference>
<accession>A0A974A3E6</accession>
<evidence type="ECO:0000313" key="2">
    <source>
        <dbReference type="EMBL" id="NVI47100.1"/>
    </source>
</evidence>
<dbReference type="AlphaFoldDB" id="A0A974A3E6"/>
<sequence>MSQDTERSVFSTKRASPPPNQKLKSRRRLALPACGLIRVRLLKRGASAVLPRLFSAQDRADAAPVKMRLDDFAALRFTAAHGQIAHEEKTCRRVRRRRR</sequence>
<gene>
    <name evidence="2" type="ORF">HAP48_029925</name>
</gene>
<evidence type="ECO:0000256" key="1">
    <source>
        <dbReference type="SAM" id="MobiDB-lite"/>
    </source>
</evidence>
<feature type="region of interest" description="Disordered" evidence="1">
    <location>
        <begin position="1"/>
        <end position="26"/>
    </location>
</feature>
<proteinExistence type="predicted"/>
<reference evidence="2" key="1">
    <citation type="submission" date="2020-06" db="EMBL/GenBank/DDBJ databases">
        <title>Whole Genome Sequence of Bradyrhizobium sp. Strain 1S1.</title>
        <authorList>
            <person name="Bromfield E.S.P."/>
            <person name="Cloutier S."/>
        </authorList>
    </citation>
    <scope>NUCLEOTIDE SEQUENCE [LARGE SCALE GENOMIC DNA]</scope>
    <source>
        <strain evidence="2">1S1</strain>
    </source>
</reference>